<comment type="catalytic activity">
    <reaction evidence="1 5">
        <text>a uridine in RNA = a pseudouridine in RNA</text>
        <dbReference type="Rhea" id="RHEA:48348"/>
        <dbReference type="Rhea" id="RHEA-COMP:12068"/>
        <dbReference type="Rhea" id="RHEA-COMP:12069"/>
        <dbReference type="ChEBI" id="CHEBI:65314"/>
        <dbReference type="ChEBI" id="CHEBI:65315"/>
    </reaction>
</comment>
<dbReference type="InterPro" id="IPR020103">
    <property type="entry name" value="PsdUridine_synth_cat_dom_sf"/>
</dbReference>
<comment type="caution">
    <text evidence="7">The sequence shown here is derived from an EMBL/GenBank/DDBJ whole genome shotgun (WGS) entry which is preliminary data.</text>
</comment>
<dbReference type="Pfam" id="PF00849">
    <property type="entry name" value="PseudoU_synth_2"/>
    <property type="match status" value="1"/>
</dbReference>
<dbReference type="NCBIfam" id="TIGR00005">
    <property type="entry name" value="rluA_subfam"/>
    <property type="match status" value="1"/>
</dbReference>
<evidence type="ECO:0000256" key="2">
    <source>
        <dbReference type="ARBA" id="ARBA00010876"/>
    </source>
</evidence>
<dbReference type="InterPro" id="IPR050188">
    <property type="entry name" value="RluA_PseudoU_synthase"/>
</dbReference>
<protein>
    <recommendedName>
        <fullName evidence="5">Pseudouridine synthase</fullName>
        <ecNumber evidence="5">5.4.99.-</ecNumber>
    </recommendedName>
</protein>
<dbReference type="PANTHER" id="PTHR21600:SF44">
    <property type="entry name" value="RIBOSOMAL LARGE SUBUNIT PSEUDOURIDINE SYNTHASE D"/>
    <property type="match status" value="1"/>
</dbReference>
<dbReference type="PANTHER" id="PTHR21600">
    <property type="entry name" value="MITOCHONDRIAL RNA PSEUDOURIDINE SYNTHASE"/>
    <property type="match status" value="1"/>
</dbReference>
<dbReference type="CDD" id="cd02869">
    <property type="entry name" value="PseudoU_synth_RluA_like"/>
    <property type="match status" value="1"/>
</dbReference>
<dbReference type="GO" id="GO:0000455">
    <property type="term" value="P:enzyme-directed rRNA pseudouridine synthesis"/>
    <property type="evidence" value="ECO:0007669"/>
    <property type="project" value="TreeGrafter"/>
</dbReference>
<proteinExistence type="inferred from homology"/>
<sequence>MSQKIELTFVVGADQAGSRLDALLAELSGQSRTTVSNWVKDGEVQLLDARGRGVKAKASSKLLEGMTVQAAGTPPRDLTQIEAEQVDGFSIVYQDDDIVVVDKPTGVAAHPSMGWHGPTVVGALKHAGIDIATSGAAERQGIVHRLDVGTSGLMVVTKNERAYSELKKAFKDRTVTKVYHTLVQGLPDPLKGTIDAPIGRHPGSEWKFAVNEDGKPAITHYEVLEAFGPASLVEVHLETGRTHQIRVHFSALRHPCAGDLTYGADPTMSAHLGLTRQWLHAHRLGFTHPTSGKQVEFESRYTPDLQYALDTLREGNF</sequence>
<evidence type="ECO:0000256" key="5">
    <source>
        <dbReference type="RuleBase" id="RU362028"/>
    </source>
</evidence>
<dbReference type="Proteomes" id="UP000824134">
    <property type="component" value="Unassembled WGS sequence"/>
</dbReference>
<evidence type="ECO:0000256" key="1">
    <source>
        <dbReference type="ARBA" id="ARBA00000073"/>
    </source>
</evidence>
<dbReference type="Gene3D" id="3.30.2350.10">
    <property type="entry name" value="Pseudouridine synthase"/>
    <property type="match status" value="1"/>
</dbReference>
<comment type="similarity">
    <text evidence="2 5">Belongs to the pseudouridine synthase RluA family.</text>
</comment>
<dbReference type="SUPFAM" id="SSF55120">
    <property type="entry name" value="Pseudouridine synthase"/>
    <property type="match status" value="1"/>
</dbReference>
<dbReference type="InterPro" id="IPR006145">
    <property type="entry name" value="PsdUridine_synth_RsuA/RluA"/>
</dbReference>
<gene>
    <name evidence="7" type="ORF">H9821_01535</name>
</gene>
<feature type="active site" evidence="4">
    <location>
        <position position="147"/>
    </location>
</feature>
<dbReference type="InterPro" id="IPR036986">
    <property type="entry name" value="S4_RNA-bd_sf"/>
</dbReference>
<dbReference type="Gene3D" id="3.10.290.10">
    <property type="entry name" value="RNA-binding S4 domain"/>
    <property type="match status" value="1"/>
</dbReference>
<reference evidence="7" key="1">
    <citation type="journal article" date="2021" name="PeerJ">
        <title>Extensive microbial diversity within the chicken gut microbiome revealed by metagenomics and culture.</title>
        <authorList>
            <person name="Gilroy R."/>
            <person name="Ravi A."/>
            <person name="Getino M."/>
            <person name="Pursley I."/>
            <person name="Horton D.L."/>
            <person name="Alikhan N.F."/>
            <person name="Baker D."/>
            <person name="Gharbi K."/>
            <person name="Hall N."/>
            <person name="Watson M."/>
            <person name="Adriaenssens E.M."/>
            <person name="Foster-Nyarko E."/>
            <person name="Jarju S."/>
            <person name="Secka A."/>
            <person name="Antonio M."/>
            <person name="Oren A."/>
            <person name="Chaudhuri R.R."/>
            <person name="La Ragione R."/>
            <person name="Hildebrand F."/>
            <person name="Pallen M.J."/>
        </authorList>
    </citation>
    <scope>NUCLEOTIDE SEQUENCE</scope>
    <source>
        <strain evidence="7">ChiHjej12B11-9195</strain>
    </source>
</reference>
<dbReference type="InterPro" id="IPR006224">
    <property type="entry name" value="PsdUridine_synth_RluA-like_CS"/>
</dbReference>
<dbReference type="EMBL" id="DXCN01000014">
    <property type="protein sequence ID" value="HIY94336.1"/>
    <property type="molecule type" value="Genomic_DNA"/>
</dbReference>
<keyword evidence="3 5" id="KW-0413">Isomerase</keyword>
<accession>A0A9D2CQA5</accession>
<dbReference type="PROSITE" id="PS01129">
    <property type="entry name" value="PSI_RLU"/>
    <property type="match status" value="1"/>
</dbReference>
<organism evidence="7 8">
    <name type="scientific">Candidatus Rothia avicola</name>
    <dbReference type="NCBI Taxonomy" id="2840478"/>
    <lineage>
        <taxon>Bacteria</taxon>
        <taxon>Bacillati</taxon>
        <taxon>Actinomycetota</taxon>
        <taxon>Actinomycetes</taxon>
        <taxon>Micrococcales</taxon>
        <taxon>Micrococcaceae</taxon>
        <taxon>Rothia</taxon>
    </lineage>
</organism>
<evidence type="ECO:0000259" key="6">
    <source>
        <dbReference type="Pfam" id="PF00849"/>
    </source>
</evidence>
<evidence type="ECO:0000313" key="7">
    <source>
        <dbReference type="EMBL" id="HIY94336.1"/>
    </source>
</evidence>
<dbReference type="EC" id="5.4.99.-" evidence="5"/>
<dbReference type="AlphaFoldDB" id="A0A9D2CQA5"/>
<comment type="function">
    <text evidence="5">Responsible for synthesis of pseudouridine from uracil.</text>
</comment>
<feature type="domain" description="Pseudouridine synthase RsuA/RluA-like" evidence="6">
    <location>
        <begin position="97"/>
        <end position="251"/>
    </location>
</feature>
<dbReference type="GO" id="GO:0009982">
    <property type="term" value="F:pseudouridine synthase activity"/>
    <property type="evidence" value="ECO:0007669"/>
    <property type="project" value="InterPro"/>
</dbReference>
<evidence type="ECO:0000256" key="4">
    <source>
        <dbReference type="PIRSR" id="PIRSR606225-1"/>
    </source>
</evidence>
<dbReference type="GO" id="GO:0140098">
    <property type="term" value="F:catalytic activity, acting on RNA"/>
    <property type="evidence" value="ECO:0007669"/>
    <property type="project" value="UniProtKB-ARBA"/>
</dbReference>
<reference evidence="7" key="2">
    <citation type="submission" date="2021-04" db="EMBL/GenBank/DDBJ databases">
        <authorList>
            <person name="Gilroy R."/>
        </authorList>
    </citation>
    <scope>NUCLEOTIDE SEQUENCE</scope>
    <source>
        <strain evidence="7">ChiHjej12B11-9195</strain>
    </source>
</reference>
<evidence type="ECO:0000313" key="8">
    <source>
        <dbReference type="Proteomes" id="UP000824134"/>
    </source>
</evidence>
<name>A0A9D2CQA5_9MICC</name>
<evidence type="ECO:0000256" key="3">
    <source>
        <dbReference type="ARBA" id="ARBA00023235"/>
    </source>
</evidence>
<dbReference type="GO" id="GO:0003723">
    <property type="term" value="F:RNA binding"/>
    <property type="evidence" value="ECO:0007669"/>
    <property type="project" value="InterPro"/>
</dbReference>
<dbReference type="InterPro" id="IPR006225">
    <property type="entry name" value="PsdUridine_synth_RluC/D"/>
</dbReference>